<dbReference type="PROSITE" id="PS50113">
    <property type="entry name" value="PAC"/>
    <property type="match status" value="2"/>
</dbReference>
<dbReference type="SMART" id="SM00091">
    <property type="entry name" value="PAS"/>
    <property type="match status" value="2"/>
</dbReference>
<dbReference type="CDD" id="cd00075">
    <property type="entry name" value="HATPase"/>
    <property type="match status" value="1"/>
</dbReference>
<dbReference type="Gene3D" id="3.30.565.10">
    <property type="entry name" value="Histidine kinase-like ATPase, C-terminal domain"/>
    <property type="match status" value="1"/>
</dbReference>
<dbReference type="CDD" id="cd00082">
    <property type="entry name" value="HisKA"/>
    <property type="match status" value="1"/>
</dbReference>
<keyword evidence="8" id="KW-0902">Two-component regulatory system</keyword>
<dbReference type="PRINTS" id="PR00344">
    <property type="entry name" value="BCTRLSENSOR"/>
</dbReference>
<organism evidence="13 14">
    <name type="scientific">Virgisporangium aurantiacum</name>
    <dbReference type="NCBI Taxonomy" id="175570"/>
    <lineage>
        <taxon>Bacteria</taxon>
        <taxon>Bacillati</taxon>
        <taxon>Actinomycetota</taxon>
        <taxon>Actinomycetes</taxon>
        <taxon>Micromonosporales</taxon>
        <taxon>Micromonosporaceae</taxon>
        <taxon>Virgisporangium</taxon>
    </lineage>
</organism>
<dbReference type="PROSITE" id="PS50109">
    <property type="entry name" value="HIS_KIN"/>
    <property type="match status" value="1"/>
</dbReference>
<dbReference type="InterPro" id="IPR036097">
    <property type="entry name" value="HisK_dim/P_sf"/>
</dbReference>
<feature type="domain" description="PAC" evidence="12">
    <location>
        <begin position="111"/>
        <end position="163"/>
    </location>
</feature>
<dbReference type="PROSITE" id="PS50112">
    <property type="entry name" value="PAS"/>
    <property type="match status" value="2"/>
</dbReference>
<dbReference type="GO" id="GO:0000155">
    <property type="term" value="F:phosphorelay sensor kinase activity"/>
    <property type="evidence" value="ECO:0007669"/>
    <property type="project" value="InterPro"/>
</dbReference>
<dbReference type="Pfam" id="PF02518">
    <property type="entry name" value="HATPase_c"/>
    <property type="match status" value="1"/>
</dbReference>
<keyword evidence="7" id="KW-0418">Kinase</keyword>
<evidence type="ECO:0000256" key="4">
    <source>
        <dbReference type="ARBA" id="ARBA00012438"/>
    </source>
</evidence>
<dbReference type="InterPro" id="IPR035965">
    <property type="entry name" value="PAS-like_dom_sf"/>
</dbReference>
<reference evidence="13" key="1">
    <citation type="submission" date="2021-01" db="EMBL/GenBank/DDBJ databases">
        <title>Whole genome shotgun sequence of Virgisporangium aurantiacum NBRC 16421.</title>
        <authorList>
            <person name="Komaki H."/>
            <person name="Tamura T."/>
        </authorList>
    </citation>
    <scope>NUCLEOTIDE SEQUENCE</scope>
    <source>
        <strain evidence="13">NBRC 16421</strain>
    </source>
</reference>
<dbReference type="InterPro" id="IPR013656">
    <property type="entry name" value="PAS_4"/>
</dbReference>
<feature type="domain" description="Histidine kinase" evidence="10">
    <location>
        <begin position="315"/>
        <end position="533"/>
    </location>
</feature>
<dbReference type="CDD" id="cd00130">
    <property type="entry name" value="PAS"/>
    <property type="match status" value="2"/>
</dbReference>
<dbReference type="InterPro" id="IPR000700">
    <property type="entry name" value="PAS-assoc_C"/>
</dbReference>
<evidence type="ECO:0000259" key="10">
    <source>
        <dbReference type="PROSITE" id="PS50109"/>
    </source>
</evidence>
<dbReference type="Proteomes" id="UP000612585">
    <property type="component" value="Unassembled WGS sequence"/>
</dbReference>
<evidence type="ECO:0000256" key="8">
    <source>
        <dbReference type="ARBA" id="ARBA00023012"/>
    </source>
</evidence>
<dbReference type="Pfam" id="PF00512">
    <property type="entry name" value="HisKA"/>
    <property type="match status" value="1"/>
</dbReference>
<dbReference type="Pfam" id="PF08448">
    <property type="entry name" value="PAS_4"/>
    <property type="match status" value="1"/>
</dbReference>
<comment type="catalytic activity">
    <reaction evidence="1">
        <text>ATP + protein L-histidine = ADP + protein N-phospho-L-histidine.</text>
        <dbReference type="EC" id="2.7.13.3"/>
    </reaction>
</comment>
<dbReference type="InterPro" id="IPR000014">
    <property type="entry name" value="PAS"/>
</dbReference>
<dbReference type="EC" id="2.7.13.3" evidence="4"/>
<dbReference type="EMBL" id="BOPG01000001">
    <property type="protein sequence ID" value="GIJ52498.1"/>
    <property type="molecule type" value="Genomic_DNA"/>
</dbReference>
<dbReference type="FunFam" id="1.10.287.130:FF:000001">
    <property type="entry name" value="Two-component sensor histidine kinase"/>
    <property type="match status" value="1"/>
</dbReference>
<proteinExistence type="predicted"/>
<dbReference type="RefSeq" id="WP_203985460.1">
    <property type="nucleotide sequence ID" value="NZ_BOPG01000001.1"/>
</dbReference>
<name>A0A8J4DWP5_9ACTN</name>
<dbReference type="InterPro" id="IPR036890">
    <property type="entry name" value="HATPase_C_sf"/>
</dbReference>
<gene>
    <name evidence="13" type="ORF">Vau01_000140</name>
</gene>
<dbReference type="SMART" id="SM00387">
    <property type="entry name" value="HATPase_c"/>
    <property type="match status" value="1"/>
</dbReference>
<comment type="cofactor">
    <cofactor evidence="2">
        <name>a divalent metal cation</name>
        <dbReference type="ChEBI" id="CHEBI:60240"/>
    </cofactor>
</comment>
<evidence type="ECO:0000256" key="9">
    <source>
        <dbReference type="ARBA" id="ARBA00023136"/>
    </source>
</evidence>
<evidence type="ECO:0000256" key="2">
    <source>
        <dbReference type="ARBA" id="ARBA00001968"/>
    </source>
</evidence>
<dbReference type="SUPFAM" id="SSF55785">
    <property type="entry name" value="PYP-like sensor domain (PAS domain)"/>
    <property type="match status" value="2"/>
</dbReference>
<comment type="subcellular location">
    <subcellularLocation>
        <location evidence="3">Cell membrane</location>
    </subcellularLocation>
</comment>
<evidence type="ECO:0000256" key="6">
    <source>
        <dbReference type="ARBA" id="ARBA00022679"/>
    </source>
</evidence>
<dbReference type="Gene3D" id="3.30.450.20">
    <property type="entry name" value="PAS domain"/>
    <property type="match status" value="2"/>
</dbReference>
<dbReference type="PANTHER" id="PTHR43711:SF31">
    <property type="entry name" value="HISTIDINE KINASE"/>
    <property type="match status" value="1"/>
</dbReference>
<dbReference type="InterPro" id="IPR005467">
    <property type="entry name" value="His_kinase_dom"/>
</dbReference>
<evidence type="ECO:0000256" key="5">
    <source>
        <dbReference type="ARBA" id="ARBA00022553"/>
    </source>
</evidence>
<dbReference type="Pfam" id="PF13426">
    <property type="entry name" value="PAS_9"/>
    <property type="match status" value="1"/>
</dbReference>
<evidence type="ECO:0000259" key="12">
    <source>
        <dbReference type="PROSITE" id="PS50113"/>
    </source>
</evidence>
<dbReference type="SMART" id="SM00086">
    <property type="entry name" value="PAC"/>
    <property type="match status" value="2"/>
</dbReference>
<keyword evidence="14" id="KW-1185">Reference proteome</keyword>
<protein>
    <recommendedName>
        <fullName evidence="4">histidine kinase</fullName>
        <ecNumber evidence="4">2.7.13.3</ecNumber>
    </recommendedName>
</protein>
<keyword evidence="9" id="KW-0472">Membrane</keyword>
<dbReference type="AlphaFoldDB" id="A0A8J4DWP5"/>
<dbReference type="InterPro" id="IPR004358">
    <property type="entry name" value="Sig_transdc_His_kin-like_C"/>
</dbReference>
<dbReference type="SMART" id="SM00388">
    <property type="entry name" value="HisKA"/>
    <property type="match status" value="1"/>
</dbReference>
<evidence type="ECO:0000259" key="11">
    <source>
        <dbReference type="PROSITE" id="PS50112"/>
    </source>
</evidence>
<evidence type="ECO:0000313" key="14">
    <source>
        <dbReference type="Proteomes" id="UP000612585"/>
    </source>
</evidence>
<evidence type="ECO:0000256" key="3">
    <source>
        <dbReference type="ARBA" id="ARBA00004236"/>
    </source>
</evidence>
<keyword evidence="6" id="KW-0808">Transferase</keyword>
<comment type="caution">
    <text evidence="13">The sequence shown here is derived from an EMBL/GenBank/DDBJ whole genome shotgun (WGS) entry which is preliminary data.</text>
</comment>
<dbReference type="FunFam" id="3.30.565.10:FF:000006">
    <property type="entry name" value="Sensor histidine kinase WalK"/>
    <property type="match status" value="1"/>
</dbReference>
<dbReference type="SUPFAM" id="SSF47384">
    <property type="entry name" value="Homodimeric domain of signal transducing histidine kinase"/>
    <property type="match status" value="1"/>
</dbReference>
<sequence length="533" mass="57177">MSALWRCAGAAVTWTTHRLVPRIASARTAAGREREFTAAVLDASALLLVVLDGDGRIVAFNRRCEEQTGLRAADVLGKPFFDVAPAPEASTADPHTIRAAFTRIAADDFPLTYENHWAFVDGRRHALVWRATARTDRTGAVTQVIVTAVDVTDQREAELTLAHVLAAATDNAIIATGTDGVVTVFNAGAERMLGYDAEEVVGWVSPLLWHEPDEIAARAAAMGVVPGPALFRPAEEIGPQEWTFVRKDGSRLPVVLTTTEIRDDNGGVTGFLGVARDVTRERRGAEAMRAALARETAAVDRLRELDRVRSDLVATVSHELRTPLTSILGNVELLTDGDAGALGAPQARLLGAVERNARRLLALIEDLLMLSRIEAGAVKINARPVHVRAIVGGALEALHSTRAGRGVELSVDLRHEHLVVLGDQAQLERVLINLVDNGLKFTPPGGHVRVTVDGDEEGFARLVVSDTGMGIPGDEVDSVFERFFRSTRSQERAAQGTGLGLAITKSIVERHGGRIWAASAGEGTEVTCLLPRA</sequence>
<accession>A0A8J4DWP5</accession>
<evidence type="ECO:0000313" key="13">
    <source>
        <dbReference type="EMBL" id="GIJ52498.1"/>
    </source>
</evidence>
<dbReference type="GO" id="GO:0005886">
    <property type="term" value="C:plasma membrane"/>
    <property type="evidence" value="ECO:0007669"/>
    <property type="project" value="UniProtKB-SubCell"/>
</dbReference>
<dbReference type="NCBIfam" id="TIGR00229">
    <property type="entry name" value="sensory_box"/>
    <property type="match status" value="2"/>
</dbReference>
<feature type="domain" description="PAS" evidence="11">
    <location>
        <begin position="157"/>
        <end position="202"/>
    </location>
</feature>
<evidence type="ECO:0000256" key="7">
    <source>
        <dbReference type="ARBA" id="ARBA00022777"/>
    </source>
</evidence>
<dbReference type="Gene3D" id="1.10.287.130">
    <property type="match status" value="1"/>
</dbReference>
<dbReference type="InterPro" id="IPR050736">
    <property type="entry name" value="Sensor_HK_Regulatory"/>
</dbReference>
<keyword evidence="5" id="KW-0597">Phosphoprotein</keyword>
<dbReference type="InterPro" id="IPR003661">
    <property type="entry name" value="HisK_dim/P_dom"/>
</dbReference>
<feature type="domain" description="PAC" evidence="12">
    <location>
        <begin position="238"/>
        <end position="290"/>
    </location>
</feature>
<feature type="domain" description="PAS" evidence="11">
    <location>
        <begin position="33"/>
        <end position="78"/>
    </location>
</feature>
<dbReference type="InterPro" id="IPR001610">
    <property type="entry name" value="PAC"/>
</dbReference>
<dbReference type="GO" id="GO:0005509">
    <property type="term" value="F:calcium ion binding"/>
    <property type="evidence" value="ECO:0007669"/>
    <property type="project" value="UniProtKB-ARBA"/>
</dbReference>
<dbReference type="PANTHER" id="PTHR43711">
    <property type="entry name" value="TWO-COMPONENT HISTIDINE KINASE"/>
    <property type="match status" value="1"/>
</dbReference>
<dbReference type="SUPFAM" id="SSF55874">
    <property type="entry name" value="ATPase domain of HSP90 chaperone/DNA topoisomerase II/histidine kinase"/>
    <property type="match status" value="1"/>
</dbReference>
<evidence type="ECO:0000256" key="1">
    <source>
        <dbReference type="ARBA" id="ARBA00000085"/>
    </source>
</evidence>
<dbReference type="InterPro" id="IPR003594">
    <property type="entry name" value="HATPase_dom"/>
</dbReference>